<sequence>MRKLFFSGLALFIVCFALGCITWFGFEKQNNKLNVIDKTYNDVEVKHLDIDTRSSNVTIAKGNKFAIHYKGQQKVDIGKDKQSLKLKETSNRVDNYGLNYNPFRQIKAEMKITIPNEKLKELKVSSKARNIKLQNIKADKVDFDMNEKTGSRVYVQNSEVEKLLYRGLKSPIHISDSEIVNANIKTKEASIYAENTLIKNSVLLAQSGHIQLDRMDIDSAFKASSQNGDIIMSYNKKPENTLLKLNPDDGVEKVNNKSFDNDRVGEGDHVLEFYTVHGDIYIK</sequence>
<name>A0A418IFW4_9STAP</name>
<evidence type="ECO:0000313" key="3">
    <source>
        <dbReference type="Proteomes" id="UP000286317"/>
    </source>
</evidence>
<proteinExistence type="predicted"/>
<dbReference type="Pfam" id="PF13349">
    <property type="entry name" value="DUF4097"/>
    <property type="match status" value="1"/>
</dbReference>
<accession>A0A418IFW4</accession>
<dbReference type="PROSITE" id="PS51257">
    <property type="entry name" value="PROKAR_LIPOPROTEIN"/>
    <property type="match status" value="1"/>
</dbReference>
<dbReference type="EMBL" id="QXUF01000034">
    <property type="protein sequence ID" value="RIN01220.1"/>
    <property type="molecule type" value="Genomic_DNA"/>
</dbReference>
<comment type="caution">
    <text evidence="2">The sequence shown here is derived from an EMBL/GenBank/DDBJ whole genome shotgun (WGS) entry which is preliminary data.</text>
</comment>
<dbReference type="RefSeq" id="WP_119586331.1">
    <property type="nucleotide sequence ID" value="NZ_CP188208.1"/>
</dbReference>
<dbReference type="Proteomes" id="UP000286317">
    <property type="component" value="Unassembled WGS sequence"/>
</dbReference>
<evidence type="ECO:0000313" key="2">
    <source>
        <dbReference type="EMBL" id="RIN01220.1"/>
    </source>
</evidence>
<gene>
    <name evidence="2" type="ORF">BU112_06340</name>
</gene>
<evidence type="ECO:0000259" key="1">
    <source>
        <dbReference type="Pfam" id="PF13349"/>
    </source>
</evidence>
<dbReference type="Gene3D" id="2.160.20.120">
    <property type="match status" value="1"/>
</dbReference>
<dbReference type="InterPro" id="IPR025164">
    <property type="entry name" value="Toastrack_DUF4097"/>
</dbReference>
<keyword evidence="3" id="KW-1185">Reference proteome</keyword>
<feature type="domain" description="DUF4097" evidence="1">
    <location>
        <begin position="45"/>
        <end position="282"/>
    </location>
</feature>
<dbReference type="AlphaFoldDB" id="A0A418IFW4"/>
<organism evidence="2 3">
    <name type="scientific">Staphylococcus shinii</name>
    <dbReference type="NCBI Taxonomy" id="2912228"/>
    <lineage>
        <taxon>Bacteria</taxon>
        <taxon>Bacillati</taxon>
        <taxon>Bacillota</taxon>
        <taxon>Bacilli</taxon>
        <taxon>Bacillales</taxon>
        <taxon>Staphylococcaceae</taxon>
        <taxon>Staphylococcus</taxon>
    </lineage>
</organism>
<protein>
    <recommendedName>
        <fullName evidence="1">DUF4097 domain-containing protein</fullName>
    </recommendedName>
</protein>
<dbReference type="OrthoDB" id="2412664at2"/>
<reference evidence="2 3" key="1">
    <citation type="journal article" date="2016" name="Front. Microbiol.">
        <title>Comprehensive Phylogenetic Analysis of Bovine Non-aureus Staphylococci Species Based on Whole-Genome Sequencing.</title>
        <authorList>
            <person name="Naushad S."/>
            <person name="Barkema H.W."/>
            <person name="Luby C."/>
            <person name="Condas L.A."/>
            <person name="Nobrega D.B."/>
            <person name="Carson D.A."/>
            <person name="De Buck J."/>
        </authorList>
    </citation>
    <scope>NUCLEOTIDE SEQUENCE [LARGE SCALE GENOMIC DNA]</scope>
    <source>
        <strain evidence="2 3">SNUC 4554</strain>
    </source>
</reference>